<keyword evidence="3" id="KW-1133">Transmembrane helix</keyword>
<feature type="compositionally biased region" description="Low complexity" evidence="7">
    <location>
        <begin position="341"/>
        <end position="363"/>
    </location>
</feature>
<evidence type="ECO:0000256" key="7">
    <source>
        <dbReference type="SAM" id="MobiDB-lite"/>
    </source>
</evidence>
<accession>A0A9W6SUA8</accession>
<evidence type="ECO:0000313" key="9">
    <source>
        <dbReference type="Proteomes" id="UP001165120"/>
    </source>
</evidence>
<evidence type="ECO:0000256" key="4">
    <source>
        <dbReference type="ARBA" id="ARBA00023136"/>
    </source>
</evidence>
<dbReference type="PANTHER" id="PTHR35779">
    <property type="entry name" value="PH-RESPONSE REGULATOR PROTEIN PALH/RIM21"/>
    <property type="match status" value="1"/>
</dbReference>
<keyword evidence="4" id="KW-0472">Membrane</keyword>
<protein>
    <recommendedName>
        <fullName evidence="6">pH-response regulator protein palH/RIM21</fullName>
    </recommendedName>
</protein>
<evidence type="ECO:0000256" key="2">
    <source>
        <dbReference type="ARBA" id="ARBA00022692"/>
    </source>
</evidence>
<dbReference type="InterPro" id="IPR014844">
    <property type="entry name" value="PalH"/>
</dbReference>
<feature type="compositionally biased region" description="Low complexity" evidence="7">
    <location>
        <begin position="219"/>
        <end position="238"/>
    </location>
</feature>
<comment type="caution">
    <text evidence="8">The sequence shown here is derived from an EMBL/GenBank/DDBJ whole genome shotgun (WGS) entry which is preliminary data.</text>
</comment>
<feature type="region of interest" description="Disordered" evidence="7">
    <location>
        <begin position="303"/>
        <end position="396"/>
    </location>
</feature>
<feature type="compositionally biased region" description="Low complexity" evidence="7">
    <location>
        <begin position="93"/>
        <end position="109"/>
    </location>
</feature>
<feature type="compositionally biased region" description="Low complexity" evidence="7">
    <location>
        <begin position="384"/>
        <end position="396"/>
    </location>
</feature>
<feature type="compositionally biased region" description="Basic residues" evidence="7">
    <location>
        <begin position="331"/>
        <end position="340"/>
    </location>
</feature>
<keyword evidence="2" id="KW-0812">Transmembrane</keyword>
<proteinExistence type="inferred from homology"/>
<name>A0A9W6SUA8_CANBO</name>
<dbReference type="Pfam" id="PF08733">
    <property type="entry name" value="PalH"/>
    <property type="match status" value="1"/>
</dbReference>
<keyword evidence="9" id="KW-1185">Reference proteome</keyword>
<gene>
    <name evidence="8" type="ORF">Cboi02_000037700</name>
</gene>
<evidence type="ECO:0000313" key="8">
    <source>
        <dbReference type="EMBL" id="GME66939.1"/>
    </source>
</evidence>
<reference evidence="8" key="1">
    <citation type="submission" date="2023-04" db="EMBL/GenBank/DDBJ databases">
        <title>Candida boidinii NBRC 10035.</title>
        <authorList>
            <person name="Ichikawa N."/>
            <person name="Sato H."/>
            <person name="Tonouchi N."/>
        </authorList>
    </citation>
    <scope>NUCLEOTIDE SEQUENCE</scope>
    <source>
        <strain evidence="8">NBRC 10035</strain>
    </source>
</reference>
<feature type="compositionally biased region" description="Low complexity" evidence="7">
    <location>
        <begin position="305"/>
        <end position="329"/>
    </location>
</feature>
<evidence type="ECO:0000256" key="5">
    <source>
        <dbReference type="ARBA" id="ARBA00038109"/>
    </source>
</evidence>
<feature type="compositionally biased region" description="Acidic residues" evidence="7">
    <location>
        <begin position="590"/>
        <end position="612"/>
    </location>
</feature>
<feature type="region of interest" description="Disordered" evidence="7">
    <location>
        <begin position="586"/>
        <end position="619"/>
    </location>
</feature>
<sequence length="637" mass="71589">MIFAVNLPIGFFIADVSNIWVNELSEVYNITCYNISNVVSWEWINRITQLEKTEQKKGVLGRPMYDEEFLAKKQMIFDFSNSKGKLNNKHKNNTYSSTSSNIDTNNSINPRHTIHSINDDSDDENGLLLGKSISDKNSMKSSKKKKSCNNNSDIKNNKNHLSKKKKYIVRNSEGGAIIYSNELDKNDKSMKIFNKLAKPIINYTDAIIKYGLSIPRSVSHSSNHNNDNDNNNNSKSVSPWGGYGFFPNSQKNKINLNNSNNNIRNINNNNNNNSNNNNDQGGSRSNNNIFIYSPKEVVVDNSQWNNSNINNDNNNNGINGNNKKGNINNRLHGRTSKRNRQNINNNNNSSNKDNDVSNSHNNSGIQSTNSNTVNARRDHDIQSTTTNTNTDITTTTTNNNLRSVTMFTNKDNHSLSRTNSTIENFKTTASKITIPKLFKKKPPIEPVIHQSASLIPYSSFENLSHSKDSHASNVNEVSGNIKDSDDDIVEGDHEDNDNINTRTPSQQHIVSVTNDVTAIQQTNSIVQSLNSHHHLTNNERNTIAAVDRISLESFKADNLTQPEQLGNILSKHGENLNSTALYNTTSILETNEESEDIDEGEEEDDEEDDESDIYIPVVDNTNNVIVLDQEFDDDEDD</sequence>
<feature type="region of interest" description="Disordered" evidence="7">
    <location>
        <begin position="88"/>
        <end position="165"/>
    </location>
</feature>
<dbReference type="Proteomes" id="UP001165120">
    <property type="component" value="Unassembled WGS sequence"/>
</dbReference>
<feature type="compositionally biased region" description="Low complexity" evidence="7">
    <location>
        <begin position="248"/>
        <end position="288"/>
    </location>
</feature>
<dbReference type="PANTHER" id="PTHR35779:SF1">
    <property type="entry name" value="PH-RESPONSE REGULATOR PROTEIN PALH_RIM21"/>
    <property type="match status" value="1"/>
</dbReference>
<dbReference type="GO" id="GO:0005886">
    <property type="term" value="C:plasma membrane"/>
    <property type="evidence" value="ECO:0007669"/>
    <property type="project" value="TreeGrafter"/>
</dbReference>
<comment type="similarity">
    <text evidence="5">Belongs to the palH/RIM21 family.</text>
</comment>
<evidence type="ECO:0000256" key="3">
    <source>
        <dbReference type="ARBA" id="ARBA00022989"/>
    </source>
</evidence>
<evidence type="ECO:0000256" key="6">
    <source>
        <dbReference type="ARBA" id="ARBA00040155"/>
    </source>
</evidence>
<evidence type="ECO:0000256" key="1">
    <source>
        <dbReference type="ARBA" id="ARBA00004141"/>
    </source>
</evidence>
<feature type="compositionally biased region" description="Polar residues" evidence="7">
    <location>
        <begin position="364"/>
        <end position="374"/>
    </location>
</feature>
<dbReference type="GO" id="GO:0071467">
    <property type="term" value="P:cellular response to pH"/>
    <property type="evidence" value="ECO:0007669"/>
    <property type="project" value="TreeGrafter"/>
</dbReference>
<feature type="region of interest" description="Disordered" evidence="7">
    <location>
        <begin position="219"/>
        <end position="288"/>
    </location>
</feature>
<organism evidence="8 9">
    <name type="scientific">Candida boidinii</name>
    <name type="common">Yeast</name>
    <dbReference type="NCBI Taxonomy" id="5477"/>
    <lineage>
        <taxon>Eukaryota</taxon>
        <taxon>Fungi</taxon>
        <taxon>Dikarya</taxon>
        <taxon>Ascomycota</taxon>
        <taxon>Saccharomycotina</taxon>
        <taxon>Pichiomycetes</taxon>
        <taxon>Pichiales</taxon>
        <taxon>Pichiaceae</taxon>
        <taxon>Ogataea</taxon>
        <taxon>Ogataea/Candida clade</taxon>
    </lineage>
</organism>
<comment type="subcellular location">
    <subcellularLocation>
        <location evidence="1">Membrane</location>
        <topology evidence="1">Multi-pass membrane protein</topology>
    </subcellularLocation>
</comment>
<dbReference type="EMBL" id="BSXN01000066">
    <property type="protein sequence ID" value="GME66939.1"/>
    <property type="molecule type" value="Genomic_DNA"/>
</dbReference>
<dbReference type="AlphaFoldDB" id="A0A9W6SUA8"/>